<name>A0ACC6U1I1_9BURK</name>
<accession>A0ACC6U1I1</accession>
<evidence type="ECO:0000313" key="1">
    <source>
        <dbReference type="EMBL" id="MEX3933419.1"/>
    </source>
</evidence>
<organism evidence="1 2">
    <name type="scientific">Paraburkholderia phymatum</name>
    <dbReference type="NCBI Taxonomy" id="148447"/>
    <lineage>
        <taxon>Bacteria</taxon>
        <taxon>Pseudomonadati</taxon>
        <taxon>Pseudomonadota</taxon>
        <taxon>Betaproteobacteria</taxon>
        <taxon>Burkholderiales</taxon>
        <taxon>Burkholderiaceae</taxon>
        <taxon>Paraburkholderia</taxon>
    </lineage>
</organism>
<dbReference type="EMBL" id="JBFRCH010000007">
    <property type="protein sequence ID" value="MEX3933419.1"/>
    <property type="molecule type" value="Genomic_DNA"/>
</dbReference>
<keyword evidence="2" id="KW-1185">Reference proteome</keyword>
<evidence type="ECO:0000313" key="2">
    <source>
        <dbReference type="Proteomes" id="UP001558850"/>
    </source>
</evidence>
<sequence>MRLFQRNTLAVGLLQTSGHNPSRLFYLLFEKRRAIALKNKMRKLHQAILAIKQLH</sequence>
<comment type="caution">
    <text evidence="1">The sequence shown here is derived from an EMBL/GenBank/DDBJ whole genome shotgun (WGS) entry which is preliminary data.</text>
</comment>
<dbReference type="Proteomes" id="UP001558850">
    <property type="component" value="Unassembled WGS sequence"/>
</dbReference>
<gene>
    <name evidence="1" type="ORF">AB4Y32_16700</name>
</gene>
<reference evidence="1" key="1">
    <citation type="submission" date="2024-07" db="EMBL/GenBank/DDBJ databases">
        <title>A survey of Mimosa microsymbionts across Brazilian biomes reveals a high diversity of Paraburkholderia nodulating endemic species, but also that Cupriavidus is common as a symbiont of widespread species.</title>
        <authorList>
            <person name="Rouws L."/>
            <person name="Barauna A."/>
            <person name="Beukes C."/>
            <person name="Rouws J.R.C."/>
            <person name="De Faria S.M."/>
            <person name="Gross E."/>
            <person name="Bueno Dos Reis Junior F."/>
            <person name="Simon M.F."/>
            <person name="Maluk M."/>
            <person name="Odee D.W."/>
            <person name="Kenicer G."/>
            <person name="Young J.P.W."/>
            <person name="Reis V.M."/>
            <person name="Zilli J."/>
            <person name="James E.K."/>
        </authorList>
    </citation>
    <scope>NUCLEOTIDE SEQUENCE</scope>
    <source>
        <strain evidence="1">EG181B</strain>
    </source>
</reference>
<protein>
    <submittedName>
        <fullName evidence="1">Uncharacterized protein</fullName>
    </submittedName>
</protein>
<proteinExistence type="predicted"/>